<dbReference type="PANTHER" id="PTHR21666:SF270">
    <property type="entry name" value="MUREIN HYDROLASE ACTIVATOR ENVC"/>
    <property type="match status" value="1"/>
</dbReference>
<gene>
    <name evidence="2" type="ORF">B5766_08240</name>
</gene>
<dbReference type="InterPro" id="IPR050570">
    <property type="entry name" value="Cell_wall_metabolism_enzyme"/>
</dbReference>
<proteinExistence type="predicted"/>
<dbReference type="EMBL" id="NAEP01000042">
    <property type="protein sequence ID" value="PDQ34969.1"/>
    <property type="molecule type" value="Genomic_DNA"/>
</dbReference>
<dbReference type="InterPro" id="IPR011055">
    <property type="entry name" value="Dup_hybrid_motif"/>
</dbReference>
<reference evidence="3" key="1">
    <citation type="submission" date="2017-03" db="EMBL/GenBank/DDBJ databases">
        <authorList>
            <person name="Lund M.B."/>
        </authorList>
    </citation>
    <scope>NUCLEOTIDE SEQUENCE [LARGE SCALE GENOMIC DNA]</scope>
</reference>
<dbReference type="Gene3D" id="2.70.70.10">
    <property type="entry name" value="Glucose Permease (Domain IIA)"/>
    <property type="match status" value="1"/>
</dbReference>
<evidence type="ECO:0000259" key="1">
    <source>
        <dbReference type="Pfam" id="PF01551"/>
    </source>
</evidence>
<protein>
    <recommendedName>
        <fullName evidence="1">M23ase beta-sheet core domain-containing protein</fullName>
    </recommendedName>
</protein>
<accession>A0A2A6FQF9</accession>
<comment type="caution">
    <text evidence="2">The sequence shown here is derived from an EMBL/GenBank/DDBJ whole genome shotgun (WGS) entry which is preliminary data.</text>
</comment>
<evidence type="ECO:0000313" key="3">
    <source>
        <dbReference type="Proteomes" id="UP000219994"/>
    </source>
</evidence>
<organism evidence="2 3">
    <name type="scientific">Candidatus Lumbricidiphila eiseniae</name>
    <dbReference type="NCBI Taxonomy" id="1969409"/>
    <lineage>
        <taxon>Bacteria</taxon>
        <taxon>Bacillati</taxon>
        <taxon>Actinomycetota</taxon>
        <taxon>Actinomycetes</taxon>
        <taxon>Micrococcales</taxon>
        <taxon>Microbacteriaceae</taxon>
        <taxon>Candidatus Lumbricidiphila</taxon>
    </lineage>
</organism>
<name>A0A2A6FQF9_9MICO</name>
<feature type="domain" description="M23ase beta-sheet core" evidence="1">
    <location>
        <begin position="25"/>
        <end position="115"/>
    </location>
</feature>
<dbReference type="Proteomes" id="UP000219994">
    <property type="component" value="Unassembled WGS sequence"/>
</dbReference>
<dbReference type="AlphaFoldDB" id="A0A2A6FQF9"/>
<dbReference type="GO" id="GO:0004222">
    <property type="term" value="F:metalloendopeptidase activity"/>
    <property type="evidence" value="ECO:0007669"/>
    <property type="project" value="TreeGrafter"/>
</dbReference>
<dbReference type="PANTHER" id="PTHR21666">
    <property type="entry name" value="PEPTIDASE-RELATED"/>
    <property type="match status" value="1"/>
</dbReference>
<dbReference type="SUPFAM" id="SSF51261">
    <property type="entry name" value="Duplicated hybrid motif"/>
    <property type="match status" value="1"/>
</dbReference>
<dbReference type="Pfam" id="PF01551">
    <property type="entry name" value="Peptidase_M23"/>
    <property type="match status" value="1"/>
</dbReference>
<sequence>MVMSPAQFYAKVGDRFHAREGRDNPHRGLDFPWGNGIEIPAYRDGVAVLNVKNADLGFVLVVRWNRPGLPPYFASFCHLREASPLQHGHWFSKGDVLGIVGNTGRQSFGSHLHTTLGLTLTSYCRGDTFDPLPYINECIAEAGNQPEAPPPLEGDDMIRIVNTYRGIALIGAGYYRHIGTSEELSASSSVMSKHIVGNEREWDLWVSLALGGVSAKPTA</sequence>
<dbReference type="InterPro" id="IPR016047">
    <property type="entry name" value="M23ase_b-sheet_dom"/>
</dbReference>
<evidence type="ECO:0000313" key="2">
    <source>
        <dbReference type="EMBL" id="PDQ34969.1"/>
    </source>
</evidence>